<dbReference type="AlphaFoldDB" id="A0A0G0CLD1"/>
<proteinExistence type="predicted"/>
<evidence type="ECO:0000313" key="2">
    <source>
        <dbReference type="Proteomes" id="UP000034778"/>
    </source>
</evidence>
<dbReference type="EMBL" id="LBOW01000011">
    <property type="protein sequence ID" value="KKP44167.1"/>
    <property type="molecule type" value="Genomic_DNA"/>
</dbReference>
<gene>
    <name evidence="1" type="ORF">UR35_C0011G0053</name>
</gene>
<sequence length="49" mass="5508">MLPIPKSLNKVNKVKIIETISPLLEFPKTSADVRKSAINKIMKNKTTNN</sequence>
<evidence type="ECO:0000313" key="1">
    <source>
        <dbReference type="EMBL" id="KKP44167.1"/>
    </source>
</evidence>
<accession>A0A0G0CLD1</accession>
<dbReference type="Proteomes" id="UP000034778">
    <property type="component" value="Unassembled WGS sequence"/>
</dbReference>
<comment type="caution">
    <text evidence="1">The sequence shown here is derived from an EMBL/GenBank/DDBJ whole genome shotgun (WGS) entry which is preliminary data.</text>
</comment>
<protein>
    <submittedName>
        <fullName evidence="1">Uncharacterized protein</fullName>
    </submittedName>
</protein>
<reference evidence="1 2" key="1">
    <citation type="journal article" date="2015" name="Nature">
        <title>rRNA introns, odd ribosomes, and small enigmatic genomes across a large radiation of phyla.</title>
        <authorList>
            <person name="Brown C.T."/>
            <person name="Hug L.A."/>
            <person name="Thomas B.C."/>
            <person name="Sharon I."/>
            <person name="Castelle C.J."/>
            <person name="Singh A."/>
            <person name="Wilkins M.J."/>
            <person name="Williams K.H."/>
            <person name="Banfield J.F."/>
        </authorList>
    </citation>
    <scope>NUCLEOTIDE SEQUENCE [LARGE SCALE GENOMIC DNA]</scope>
</reference>
<dbReference type="STRING" id="1618566.UR35_C0011G0053"/>
<organism evidence="1 2">
    <name type="scientific">Candidatus Woesebacteria bacterium GW2011_GWB1_33_22</name>
    <dbReference type="NCBI Taxonomy" id="1618566"/>
    <lineage>
        <taxon>Bacteria</taxon>
        <taxon>Candidatus Woeseibacteriota</taxon>
    </lineage>
</organism>
<name>A0A0G0CLD1_9BACT</name>